<evidence type="ECO:0000256" key="2">
    <source>
        <dbReference type="ARBA" id="ARBA00022517"/>
    </source>
</evidence>
<dbReference type="EMBL" id="FNWT01000015">
    <property type="protein sequence ID" value="SEH70458.1"/>
    <property type="molecule type" value="Genomic_DNA"/>
</dbReference>
<gene>
    <name evidence="3" type="primary">rimP</name>
    <name evidence="6" type="ORF">SAMN05216447_11512</name>
</gene>
<dbReference type="PANTHER" id="PTHR33867">
    <property type="entry name" value="RIBOSOME MATURATION FACTOR RIMP"/>
    <property type="match status" value="1"/>
</dbReference>
<comment type="similarity">
    <text evidence="3">Belongs to the RimP family.</text>
</comment>
<evidence type="ECO:0000256" key="3">
    <source>
        <dbReference type="HAMAP-Rule" id="MF_01077"/>
    </source>
</evidence>
<dbReference type="InterPro" id="IPR028989">
    <property type="entry name" value="RimP_N"/>
</dbReference>
<dbReference type="SUPFAM" id="SSF74942">
    <property type="entry name" value="YhbC-like, C-terminal domain"/>
    <property type="match status" value="1"/>
</dbReference>
<dbReference type="RefSeq" id="WP_078687592.1">
    <property type="nucleotide sequence ID" value="NZ_FNWT01000015.1"/>
</dbReference>
<dbReference type="Gene3D" id="3.30.300.70">
    <property type="entry name" value="RimP-like superfamily, N-terminal"/>
    <property type="match status" value="1"/>
</dbReference>
<dbReference type="InterPro" id="IPR028998">
    <property type="entry name" value="RimP_C"/>
</dbReference>
<dbReference type="PANTHER" id="PTHR33867:SF1">
    <property type="entry name" value="RIBOSOME MATURATION FACTOR RIMP"/>
    <property type="match status" value="1"/>
</dbReference>
<name>A0A1H6K5W5_9ACTN</name>
<dbReference type="Pfam" id="PF17384">
    <property type="entry name" value="DUF150_C"/>
    <property type="match status" value="1"/>
</dbReference>
<dbReference type="InterPro" id="IPR035956">
    <property type="entry name" value="RimP_N_sf"/>
</dbReference>
<dbReference type="HAMAP" id="MF_01077">
    <property type="entry name" value="RimP"/>
    <property type="match status" value="1"/>
</dbReference>
<evidence type="ECO:0000256" key="1">
    <source>
        <dbReference type="ARBA" id="ARBA00022490"/>
    </source>
</evidence>
<evidence type="ECO:0000259" key="5">
    <source>
        <dbReference type="Pfam" id="PF17384"/>
    </source>
</evidence>
<dbReference type="Proteomes" id="UP000199135">
    <property type="component" value="Unassembled WGS sequence"/>
</dbReference>
<accession>A0A1H6K5W5</accession>
<dbReference type="SUPFAM" id="SSF75420">
    <property type="entry name" value="YhbC-like, N-terminal domain"/>
    <property type="match status" value="1"/>
</dbReference>
<sequence>MASSELELKIVDALEAVAGEHGIDVVDVEVVGSSKVPIVRVRLDYADEESGPISLDEVSAQSPWVNEVIDAVDPFPGSYTLEISSPGLSRPLRKSRDYERFAGETVSLNTFAKEGRKHFTGKLLGLEDGKVKLDCDDGGFAFDLDEIKNCKIKPTF</sequence>
<dbReference type="CDD" id="cd01734">
    <property type="entry name" value="YlxS_C"/>
    <property type="match status" value="1"/>
</dbReference>
<keyword evidence="7" id="KW-1185">Reference proteome</keyword>
<comment type="caution">
    <text evidence="6">The sequence shown here is derived from an EMBL/GenBank/DDBJ whole genome shotgun (WGS) entry which is preliminary data.</text>
</comment>
<keyword evidence="2 3" id="KW-0690">Ribosome biogenesis</keyword>
<evidence type="ECO:0000313" key="7">
    <source>
        <dbReference type="Proteomes" id="UP000199135"/>
    </source>
</evidence>
<reference evidence="6 7" key="1">
    <citation type="submission" date="2016-10" db="EMBL/GenBank/DDBJ databases">
        <authorList>
            <person name="Varghese N."/>
            <person name="Submissions S."/>
        </authorList>
    </citation>
    <scope>NUCLEOTIDE SEQUENCE [LARGE SCALE GENOMIC DNA]</scope>
    <source>
        <strain evidence="6 7">WCP15</strain>
    </source>
</reference>
<dbReference type="Gene3D" id="2.30.30.180">
    <property type="entry name" value="Ribosome maturation factor RimP, C-terminal domain"/>
    <property type="match status" value="1"/>
</dbReference>
<evidence type="ECO:0000313" key="6">
    <source>
        <dbReference type="EMBL" id="SEH70458.1"/>
    </source>
</evidence>
<dbReference type="InterPro" id="IPR036847">
    <property type="entry name" value="RimP_C_sf"/>
</dbReference>
<proteinExistence type="inferred from homology"/>
<organism evidence="6 7">
    <name type="scientific">Parafannyhessea umbonata</name>
    <dbReference type="NCBI Taxonomy" id="604330"/>
    <lineage>
        <taxon>Bacteria</taxon>
        <taxon>Bacillati</taxon>
        <taxon>Actinomycetota</taxon>
        <taxon>Coriobacteriia</taxon>
        <taxon>Coriobacteriales</taxon>
        <taxon>Atopobiaceae</taxon>
        <taxon>Parafannyhessea</taxon>
    </lineage>
</organism>
<feature type="domain" description="Ribosome maturation factor RimP C-terminal" evidence="5">
    <location>
        <begin position="92"/>
        <end position="156"/>
    </location>
</feature>
<comment type="subcellular location">
    <subcellularLocation>
        <location evidence="3">Cytoplasm</location>
    </subcellularLocation>
</comment>
<protein>
    <recommendedName>
        <fullName evidence="3">Ribosome maturation factor RimP</fullName>
    </recommendedName>
</protein>
<evidence type="ECO:0000259" key="4">
    <source>
        <dbReference type="Pfam" id="PF02576"/>
    </source>
</evidence>
<feature type="domain" description="Ribosome maturation factor RimP N-terminal" evidence="4">
    <location>
        <begin position="14"/>
        <end position="88"/>
    </location>
</feature>
<comment type="function">
    <text evidence="3">Required for maturation of 30S ribosomal subunits.</text>
</comment>
<dbReference type="InterPro" id="IPR003728">
    <property type="entry name" value="Ribosome_maturation_RimP"/>
</dbReference>
<keyword evidence="1 3" id="KW-0963">Cytoplasm</keyword>
<dbReference type="Pfam" id="PF02576">
    <property type="entry name" value="RimP_N"/>
    <property type="match status" value="1"/>
</dbReference>